<feature type="domain" description="Glycoside hydrolase family 31 TIM barrel" evidence="7">
    <location>
        <begin position="462"/>
        <end position="726"/>
    </location>
</feature>
<dbReference type="Proteomes" id="UP001142055">
    <property type="component" value="Chromosome 2"/>
</dbReference>
<keyword evidence="6" id="KW-1133">Transmembrane helix</keyword>
<feature type="domain" description="Glycosyl hydrolase family 31 C-terminal" evidence="8">
    <location>
        <begin position="764"/>
        <end position="846"/>
    </location>
</feature>
<dbReference type="GO" id="GO:0004553">
    <property type="term" value="F:hydrolase activity, hydrolyzing O-glycosyl compounds"/>
    <property type="evidence" value="ECO:0007669"/>
    <property type="project" value="InterPro"/>
</dbReference>
<dbReference type="InterPro" id="IPR048395">
    <property type="entry name" value="Glyco_hydro_31_C"/>
</dbReference>
<feature type="compositionally biased region" description="Basic and acidic residues" evidence="5">
    <location>
        <begin position="1"/>
        <end position="10"/>
    </location>
</feature>
<evidence type="ECO:0000256" key="2">
    <source>
        <dbReference type="ARBA" id="ARBA00022801"/>
    </source>
</evidence>
<evidence type="ECO:0000313" key="10">
    <source>
        <dbReference type="Proteomes" id="UP001142055"/>
    </source>
</evidence>
<dbReference type="SUPFAM" id="SSF51445">
    <property type="entry name" value="(Trans)glycosidases"/>
    <property type="match status" value="1"/>
</dbReference>
<dbReference type="InterPro" id="IPR013780">
    <property type="entry name" value="Glyco_hydro_b"/>
</dbReference>
<organism evidence="9 10">
    <name type="scientific">Blomia tropicalis</name>
    <name type="common">Mite</name>
    <dbReference type="NCBI Taxonomy" id="40697"/>
    <lineage>
        <taxon>Eukaryota</taxon>
        <taxon>Metazoa</taxon>
        <taxon>Ecdysozoa</taxon>
        <taxon>Arthropoda</taxon>
        <taxon>Chelicerata</taxon>
        <taxon>Arachnida</taxon>
        <taxon>Acari</taxon>
        <taxon>Acariformes</taxon>
        <taxon>Sarcoptiformes</taxon>
        <taxon>Astigmata</taxon>
        <taxon>Glycyphagoidea</taxon>
        <taxon>Echimyopodidae</taxon>
        <taxon>Blomia</taxon>
    </lineage>
</organism>
<keyword evidence="6" id="KW-0472">Membrane</keyword>
<dbReference type="InterPro" id="IPR050985">
    <property type="entry name" value="Alpha-glycosidase_related"/>
</dbReference>
<evidence type="ECO:0000259" key="8">
    <source>
        <dbReference type="Pfam" id="PF21365"/>
    </source>
</evidence>
<feature type="compositionally biased region" description="Polar residues" evidence="5">
    <location>
        <begin position="90"/>
        <end position="101"/>
    </location>
</feature>
<dbReference type="InterPro" id="IPR017853">
    <property type="entry name" value="GH"/>
</dbReference>
<evidence type="ECO:0000256" key="1">
    <source>
        <dbReference type="ARBA" id="ARBA00007806"/>
    </source>
</evidence>
<dbReference type="OrthoDB" id="10070917at2759"/>
<dbReference type="InterPro" id="IPR000322">
    <property type="entry name" value="Glyco_hydro_31_TIM"/>
</dbReference>
<dbReference type="EMBL" id="JAPWDV010000002">
    <property type="protein sequence ID" value="KAJ6221160.1"/>
    <property type="molecule type" value="Genomic_DNA"/>
</dbReference>
<sequence>MKSRSEEDLSKPTADTRLFVPSASSHGSINGIATTEFIEFNSNNSGTASSSTYELTPPSTPSSSMKLNKQVIGNDLSPNLDNRRESTILQLNNDTNTWKQSGQEKSKNVKRPKHQNSRAKSKQNSWMPSFIKLKQYLISENAPEFRFRVIVSILFFIIVALVLITRFYHFRHELNKSIANQIYMHKSHKLITFIDKDGEKLLNIHYGINIPDDIPPVNCRSINRTNILCLDWKYRTHLSVQFSRQNYNNSFKNFDPVTCYKFRWQSYEKYSTLKDCFDMSDSHWFGIGDVNGLRWPLNSMSVPTTPFVTNHQTTANFAGSIIGRTWFLSKGVSITVPLEVPLFISINSTDNPNKLCFISKKQAPYYTTNLNNYLVHMEYSVCLAQNLSTLQNYMFETGMRQRDLKQDLNVPKSEKLTNNSLSVTTTTTPSSTTNRDHWENSENIFLDRILWSTNINVLPNFTQQTVQSYVDQITNYGLAGIILLDSRWENSIGELKMNEAVFNNPKVLVNILHNKGFKIMLTISANVALRSQLVDTASNYIFLDSNLRTPLLTRCMTDQEHVCALINFTNPNNGERFRANVEQELLNQQHGLAIDGIFFQGIQSSLIPRHINFDRSINPDKFTEYTNLIIKKLPTSIGMSTSVHSTDYSGYVTIYPRNSDWKSLQSIIPSVLSLGLLGYPLVNSGIVGGQFLFTELKNETDYTNKELYLRWLQLVIFLPVVQLAEPPGGNDLEVIKIAKRLLKLRSEHFLPAMKASLAEYNEKGSPIIRPMWWSKNDPDAFTIDDQFFVGNDIIVAPIVDEGKTERDIYLPHGWWKDEILAQVIRGGKWMRKYQVPLDKVAFFVRTEPSPPST</sequence>
<dbReference type="PANTHER" id="PTHR43053">
    <property type="entry name" value="GLYCOSIDASE FAMILY 31"/>
    <property type="match status" value="1"/>
</dbReference>
<accession>A0A9Q0M8K3</accession>
<keyword evidence="6" id="KW-0812">Transmembrane</keyword>
<dbReference type="CDD" id="cd06592">
    <property type="entry name" value="GH31_NET37"/>
    <property type="match status" value="1"/>
</dbReference>
<feature type="compositionally biased region" description="Low complexity" evidence="5">
    <location>
        <begin position="43"/>
        <end position="52"/>
    </location>
</feature>
<feature type="compositionally biased region" description="Basic residues" evidence="5">
    <location>
        <begin position="108"/>
        <end position="121"/>
    </location>
</feature>
<dbReference type="SUPFAM" id="SSF51011">
    <property type="entry name" value="Glycosyl hydrolase domain"/>
    <property type="match status" value="1"/>
</dbReference>
<evidence type="ECO:0000256" key="3">
    <source>
        <dbReference type="ARBA" id="ARBA00023295"/>
    </source>
</evidence>
<keyword evidence="3 4" id="KW-0326">Glycosidase</keyword>
<evidence type="ECO:0000256" key="6">
    <source>
        <dbReference type="SAM" id="Phobius"/>
    </source>
</evidence>
<dbReference type="GO" id="GO:0005975">
    <property type="term" value="P:carbohydrate metabolic process"/>
    <property type="evidence" value="ECO:0007669"/>
    <property type="project" value="InterPro"/>
</dbReference>
<dbReference type="Gene3D" id="3.20.20.80">
    <property type="entry name" value="Glycosidases"/>
    <property type="match status" value="1"/>
</dbReference>
<feature type="region of interest" description="Disordered" evidence="5">
    <location>
        <begin position="1"/>
        <end position="26"/>
    </location>
</feature>
<dbReference type="OMA" id="LDSRWEN"/>
<reference evidence="9" key="1">
    <citation type="submission" date="2022-12" db="EMBL/GenBank/DDBJ databases">
        <title>Genome assemblies of Blomia tropicalis.</title>
        <authorList>
            <person name="Cui Y."/>
        </authorList>
    </citation>
    <scope>NUCLEOTIDE SEQUENCE</scope>
    <source>
        <tissue evidence="9">Adult mites</tissue>
    </source>
</reference>
<name>A0A9Q0M8K3_BLOTA</name>
<dbReference type="Pfam" id="PF01055">
    <property type="entry name" value="Glyco_hydro_31_2nd"/>
    <property type="match status" value="1"/>
</dbReference>
<gene>
    <name evidence="9" type="ORF">RDWZM_006972</name>
</gene>
<dbReference type="AlphaFoldDB" id="A0A9Q0M8K3"/>
<feature type="transmembrane region" description="Helical" evidence="6">
    <location>
        <begin position="149"/>
        <end position="168"/>
    </location>
</feature>
<evidence type="ECO:0000259" key="7">
    <source>
        <dbReference type="Pfam" id="PF01055"/>
    </source>
</evidence>
<dbReference type="PANTHER" id="PTHR43053:SF4">
    <property type="entry name" value="MYOGENESIS-REGULATING GLYCOSIDASE"/>
    <property type="match status" value="1"/>
</dbReference>
<protein>
    <submittedName>
        <fullName evidence="9">Uncharacterized protein</fullName>
    </submittedName>
</protein>
<dbReference type="Gene3D" id="2.60.40.1180">
    <property type="entry name" value="Golgi alpha-mannosidase II"/>
    <property type="match status" value="1"/>
</dbReference>
<feature type="region of interest" description="Disordered" evidence="5">
    <location>
        <begin position="43"/>
        <end position="66"/>
    </location>
</feature>
<evidence type="ECO:0000256" key="4">
    <source>
        <dbReference type="RuleBase" id="RU361185"/>
    </source>
</evidence>
<comment type="similarity">
    <text evidence="1 4">Belongs to the glycosyl hydrolase 31 family.</text>
</comment>
<dbReference type="Pfam" id="PF21365">
    <property type="entry name" value="Glyco_hydro_31_3rd"/>
    <property type="match status" value="1"/>
</dbReference>
<feature type="region of interest" description="Disordered" evidence="5">
    <location>
        <begin position="90"/>
        <end position="123"/>
    </location>
</feature>
<evidence type="ECO:0000256" key="5">
    <source>
        <dbReference type="SAM" id="MobiDB-lite"/>
    </source>
</evidence>
<evidence type="ECO:0000313" key="9">
    <source>
        <dbReference type="EMBL" id="KAJ6221160.1"/>
    </source>
</evidence>
<keyword evidence="2 4" id="KW-0378">Hydrolase</keyword>
<keyword evidence="10" id="KW-1185">Reference proteome</keyword>
<proteinExistence type="inferred from homology"/>
<comment type="caution">
    <text evidence="9">The sequence shown here is derived from an EMBL/GenBank/DDBJ whole genome shotgun (WGS) entry which is preliminary data.</text>
</comment>